<dbReference type="Proteomes" id="UP000249254">
    <property type="component" value="Unassembled WGS sequence"/>
</dbReference>
<name>A0A328AKC3_9CAUL</name>
<dbReference type="InterPro" id="IPR011990">
    <property type="entry name" value="TPR-like_helical_dom_sf"/>
</dbReference>
<comment type="caution">
    <text evidence="1">The sequence shown here is derived from an EMBL/GenBank/DDBJ whole genome shotgun (WGS) entry which is preliminary data.</text>
</comment>
<dbReference type="Gene3D" id="1.25.40.10">
    <property type="entry name" value="Tetratricopeptide repeat domain"/>
    <property type="match status" value="1"/>
</dbReference>
<dbReference type="AlphaFoldDB" id="A0A328AKC3"/>
<organism evidence="1 2">
    <name type="scientific">Phenylobacterium soli</name>
    <dbReference type="NCBI Taxonomy" id="2170551"/>
    <lineage>
        <taxon>Bacteria</taxon>
        <taxon>Pseudomonadati</taxon>
        <taxon>Pseudomonadota</taxon>
        <taxon>Alphaproteobacteria</taxon>
        <taxon>Caulobacterales</taxon>
        <taxon>Caulobacteraceae</taxon>
        <taxon>Phenylobacterium</taxon>
    </lineage>
</organism>
<dbReference type="SUPFAM" id="SSF48452">
    <property type="entry name" value="TPR-like"/>
    <property type="match status" value="1"/>
</dbReference>
<protein>
    <submittedName>
        <fullName evidence="1">Uncharacterized protein</fullName>
    </submittedName>
</protein>
<reference evidence="2" key="1">
    <citation type="submission" date="2018-05" db="EMBL/GenBank/DDBJ databases">
        <authorList>
            <person name="Li X."/>
        </authorList>
    </citation>
    <scope>NUCLEOTIDE SEQUENCE [LARGE SCALE GENOMIC DNA]</scope>
    <source>
        <strain evidence="2">LX32</strain>
    </source>
</reference>
<keyword evidence="2" id="KW-1185">Reference proteome</keyword>
<sequence length="337" mass="36460">MGRPDGHAGGDGRLKVDPVEARFREAVALQRRGNYAAAVRIYEEILRSRPDLAIAQENLALALLGCGDYGRGFPLYDLRFTRTAGRVPRPTLSFPEWQGEPLAGKSILIWTEQGYGDQIMFARFAPELAARGAQVSILVPPALARLFAELPARILVAEGQVSIPRHDFWIMPGSIPGRLGTTQESLPAAPYLRATADSPGRGEISGQGFGLAWRGDPKHHNDQARSLPDAMAARLLAAGARSLHPEDTGARDFADTAEIIASLSTVIAVDTSVAHLAGAMGKPVWVLLPAENGDWRWMSERTDSPWYPSARLFRQPKAGDWEPVIAAVLARIAPAAP</sequence>
<dbReference type="Gene3D" id="3.40.50.2000">
    <property type="entry name" value="Glycogen Phosphorylase B"/>
    <property type="match status" value="1"/>
</dbReference>
<proteinExistence type="predicted"/>
<dbReference type="EMBL" id="QFYQ01000001">
    <property type="protein sequence ID" value="RAK55280.1"/>
    <property type="molecule type" value="Genomic_DNA"/>
</dbReference>
<evidence type="ECO:0000313" key="1">
    <source>
        <dbReference type="EMBL" id="RAK55280.1"/>
    </source>
</evidence>
<dbReference type="SUPFAM" id="SSF53756">
    <property type="entry name" value="UDP-Glycosyltransferase/glycogen phosphorylase"/>
    <property type="match status" value="2"/>
</dbReference>
<evidence type="ECO:0000313" key="2">
    <source>
        <dbReference type="Proteomes" id="UP000249254"/>
    </source>
</evidence>
<gene>
    <name evidence="1" type="ORF">DJ017_12525</name>
</gene>
<accession>A0A328AKC3</accession>